<reference evidence="1" key="2">
    <citation type="submission" date="2023-05" db="EMBL/GenBank/DDBJ databases">
        <authorList>
            <consortium name="Lawrence Berkeley National Laboratory"/>
            <person name="Steindorff A."/>
            <person name="Hensen N."/>
            <person name="Bonometti L."/>
            <person name="Westerberg I."/>
            <person name="Brannstrom I.O."/>
            <person name="Guillou S."/>
            <person name="Cros-Aarteil S."/>
            <person name="Calhoun S."/>
            <person name="Haridas S."/>
            <person name="Kuo A."/>
            <person name="Mondo S."/>
            <person name="Pangilinan J."/>
            <person name="Riley R."/>
            <person name="Labutti K."/>
            <person name="Andreopoulos B."/>
            <person name="Lipzen A."/>
            <person name="Chen C."/>
            <person name="Yanf M."/>
            <person name="Daum C."/>
            <person name="Ng V."/>
            <person name="Clum A."/>
            <person name="Ohm R."/>
            <person name="Martin F."/>
            <person name="Silar P."/>
            <person name="Natvig D."/>
            <person name="Lalanne C."/>
            <person name="Gautier V."/>
            <person name="Ament-Velasquez S.L."/>
            <person name="Kruys A."/>
            <person name="Hutchinson M.I."/>
            <person name="Powell A.J."/>
            <person name="Barry K."/>
            <person name="Miller A.N."/>
            <person name="Grigoriev I.V."/>
            <person name="Debuchy R."/>
            <person name="Gladieux P."/>
            <person name="Thoren M.H."/>
            <person name="Johannesson H."/>
        </authorList>
    </citation>
    <scope>NUCLEOTIDE SEQUENCE</scope>
    <source>
        <strain evidence="1">CBS 123565</strain>
    </source>
</reference>
<comment type="caution">
    <text evidence="1">The sequence shown here is derived from an EMBL/GenBank/DDBJ whole genome shotgun (WGS) entry which is preliminary data.</text>
</comment>
<dbReference type="AlphaFoldDB" id="A0AAN6ZCY8"/>
<dbReference type="Proteomes" id="UP001304895">
    <property type="component" value="Unassembled WGS sequence"/>
</dbReference>
<dbReference type="EMBL" id="MU853408">
    <property type="protein sequence ID" value="KAK4134510.1"/>
    <property type="molecule type" value="Genomic_DNA"/>
</dbReference>
<organism evidence="1 2">
    <name type="scientific">Trichocladium antarcticum</name>
    <dbReference type="NCBI Taxonomy" id="1450529"/>
    <lineage>
        <taxon>Eukaryota</taxon>
        <taxon>Fungi</taxon>
        <taxon>Dikarya</taxon>
        <taxon>Ascomycota</taxon>
        <taxon>Pezizomycotina</taxon>
        <taxon>Sordariomycetes</taxon>
        <taxon>Sordariomycetidae</taxon>
        <taxon>Sordariales</taxon>
        <taxon>Chaetomiaceae</taxon>
        <taxon>Trichocladium</taxon>
    </lineage>
</organism>
<sequence>MDSEIGCATGVPWPVRGVCVRPKSRPNFNGNQNFVMNDTPTVELSATHKLYPSRPPMAFCLDAQPRTVPKSLGQWHGEEQNSNCNIRSLPLSSDRPPPASFLGTLIELDINRGDTTYHAPTVRHVVRLRTDIVPIDWQQTSNTIGYFTGRSQRLGCRGLSFATSRSMVIIIKPHGWDVNASLRISCLGSATSRTVAFVWTVEEKQGRRFRRLVGGRVELRIGLGQN</sequence>
<proteinExistence type="predicted"/>
<evidence type="ECO:0000313" key="1">
    <source>
        <dbReference type="EMBL" id="KAK4134510.1"/>
    </source>
</evidence>
<name>A0AAN6ZCY8_9PEZI</name>
<keyword evidence="2" id="KW-1185">Reference proteome</keyword>
<reference evidence="1" key="1">
    <citation type="journal article" date="2023" name="Mol. Phylogenet. Evol.">
        <title>Genome-scale phylogeny and comparative genomics of the fungal order Sordariales.</title>
        <authorList>
            <person name="Hensen N."/>
            <person name="Bonometti L."/>
            <person name="Westerberg I."/>
            <person name="Brannstrom I.O."/>
            <person name="Guillou S."/>
            <person name="Cros-Aarteil S."/>
            <person name="Calhoun S."/>
            <person name="Haridas S."/>
            <person name="Kuo A."/>
            <person name="Mondo S."/>
            <person name="Pangilinan J."/>
            <person name="Riley R."/>
            <person name="LaButti K."/>
            <person name="Andreopoulos B."/>
            <person name="Lipzen A."/>
            <person name="Chen C."/>
            <person name="Yan M."/>
            <person name="Daum C."/>
            <person name="Ng V."/>
            <person name="Clum A."/>
            <person name="Steindorff A."/>
            <person name="Ohm R.A."/>
            <person name="Martin F."/>
            <person name="Silar P."/>
            <person name="Natvig D.O."/>
            <person name="Lalanne C."/>
            <person name="Gautier V."/>
            <person name="Ament-Velasquez S.L."/>
            <person name="Kruys A."/>
            <person name="Hutchinson M.I."/>
            <person name="Powell A.J."/>
            <person name="Barry K."/>
            <person name="Miller A.N."/>
            <person name="Grigoriev I.V."/>
            <person name="Debuchy R."/>
            <person name="Gladieux P."/>
            <person name="Hiltunen Thoren M."/>
            <person name="Johannesson H."/>
        </authorList>
    </citation>
    <scope>NUCLEOTIDE SEQUENCE</scope>
    <source>
        <strain evidence="1">CBS 123565</strain>
    </source>
</reference>
<gene>
    <name evidence="1" type="ORF">BT67DRAFT_441687</name>
</gene>
<protein>
    <submittedName>
        <fullName evidence="1">Uncharacterized protein</fullName>
    </submittedName>
</protein>
<evidence type="ECO:0000313" key="2">
    <source>
        <dbReference type="Proteomes" id="UP001304895"/>
    </source>
</evidence>
<accession>A0AAN6ZCY8</accession>